<accession>A0A9J6D6V3</accession>
<dbReference type="VEuPathDB" id="VectorBase:LOC119178032"/>
<dbReference type="SUPFAM" id="SSF51430">
    <property type="entry name" value="NAD(P)-linked oxidoreductase"/>
    <property type="match status" value="1"/>
</dbReference>
<sequence length="114" mass="12552">MNASSLRLSRFVELYEEFAIGADVHDIEFAPSIDVVINETLPALESLRQAGIIHYIGVTGYPLNTLNRSHNKHTSPSSQSHYTNARLVPAGYYTAAKTRPPLPDCSLVQVGTLR</sequence>
<dbReference type="InterPro" id="IPR036812">
    <property type="entry name" value="NAD(P)_OxRdtase_dom_sf"/>
</dbReference>
<keyword evidence="2" id="KW-1185">Reference proteome</keyword>
<organism evidence="1 2">
    <name type="scientific">Rhipicephalus microplus</name>
    <name type="common">Cattle tick</name>
    <name type="synonym">Boophilus microplus</name>
    <dbReference type="NCBI Taxonomy" id="6941"/>
    <lineage>
        <taxon>Eukaryota</taxon>
        <taxon>Metazoa</taxon>
        <taxon>Ecdysozoa</taxon>
        <taxon>Arthropoda</taxon>
        <taxon>Chelicerata</taxon>
        <taxon>Arachnida</taxon>
        <taxon>Acari</taxon>
        <taxon>Parasitiformes</taxon>
        <taxon>Ixodida</taxon>
        <taxon>Ixodoidea</taxon>
        <taxon>Ixodidae</taxon>
        <taxon>Rhipicephalinae</taxon>
        <taxon>Rhipicephalus</taxon>
        <taxon>Boophilus</taxon>
    </lineage>
</organism>
<dbReference type="GO" id="GO:0016491">
    <property type="term" value="F:oxidoreductase activity"/>
    <property type="evidence" value="ECO:0007669"/>
    <property type="project" value="InterPro"/>
</dbReference>
<reference evidence="1" key="2">
    <citation type="submission" date="2021-09" db="EMBL/GenBank/DDBJ databases">
        <authorList>
            <person name="Jia N."/>
            <person name="Wang J."/>
            <person name="Shi W."/>
            <person name="Du L."/>
            <person name="Sun Y."/>
            <person name="Zhan W."/>
            <person name="Jiang J."/>
            <person name="Wang Q."/>
            <person name="Zhang B."/>
            <person name="Ji P."/>
            <person name="Sakyi L.B."/>
            <person name="Cui X."/>
            <person name="Yuan T."/>
            <person name="Jiang B."/>
            <person name="Yang W."/>
            <person name="Lam T.T.-Y."/>
            <person name="Chang Q."/>
            <person name="Ding S."/>
            <person name="Wang X."/>
            <person name="Zhu J."/>
            <person name="Ruan X."/>
            <person name="Zhao L."/>
            <person name="Wei J."/>
            <person name="Que T."/>
            <person name="Du C."/>
            <person name="Cheng J."/>
            <person name="Dai P."/>
            <person name="Han X."/>
            <person name="Huang E."/>
            <person name="Gao Y."/>
            <person name="Liu J."/>
            <person name="Shao H."/>
            <person name="Ye R."/>
            <person name="Li L."/>
            <person name="Wei W."/>
            <person name="Wang X."/>
            <person name="Wang C."/>
            <person name="Huo Q."/>
            <person name="Li W."/>
            <person name="Guo W."/>
            <person name="Chen H."/>
            <person name="Chen S."/>
            <person name="Zhou L."/>
            <person name="Zhou L."/>
            <person name="Ni X."/>
            <person name="Tian J."/>
            <person name="Zhou Y."/>
            <person name="Sheng Y."/>
            <person name="Liu T."/>
            <person name="Pan Y."/>
            <person name="Xia L."/>
            <person name="Li J."/>
            <person name="Zhao F."/>
            <person name="Cao W."/>
        </authorList>
    </citation>
    <scope>NUCLEOTIDE SEQUENCE</scope>
    <source>
        <strain evidence="1">Rmic-2018</strain>
        <tissue evidence="1">Larvae</tissue>
    </source>
</reference>
<protein>
    <submittedName>
        <fullName evidence="1">Uncharacterized protein</fullName>
    </submittedName>
</protein>
<dbReference type="PANTHER" id="PTHR42686:SF1">
    <property type="entry name" value="GH17980P-RELATED"/>
    <property type="match status" value="1"/>
</dbReference>
<evidence type="ECO:0000313" key="1">
    <source>
        <dbReference type="EMBL" id="KAH8009819.1"/>
    </source>
</evidence>
<name>A0A9J6D6V3_RHIMP</name>
<gene>
    <name evidence="1" type="ORF">HPB51_020167</name>
</gene>
<dbReference type="InterPro" id="IPR020471">
    <property type="entry name" value="AKR"/>
</dbReference>
<dbReference type="EMBL" id="JABSTU010000011">
    <property type="protein sequence ID" value="KAH8009819.1"/>
    <property type="molecule type" value="Genomic_DNA"/>
</dbReference>
<dbReference type="GO" id="GO:0005829">
    <property type="term" value="C:cytosol"/>
    <property type="evidence" value="ECO:0007669"/>
    <property type="project" value="TreeGrafter"/>
</dbReference>
<dbReference type="AlphaFoldDB" id="A0A9J6D6V3"/>
<evidence type="ECO:0000313" key="2">
    <source>
        <dbReference type="Proteomes" id="UP000821866"/>
    </source>
</evidence>
<comment type="caution">
    <text evidence="1">The sequence shown here is derived from an EMBL/GenBank/DDBJ whole genome shotgun (WGS) entry which is preliminary data.</text>
</comment>
<proteinExistence type="predicted"/>
<dbReference type="Proteomes" id="UP000821866">
    <property type="component" value="Chromosome 9"/>
</dbReference>
<dbReference type="PANTHER" id="PTHR42686">
    <property type="entry name" value="GH17980P-RELATED"/>
    <property type="match status" value="1"/>
</dbReference>
<reference evidence="1" key="1">
    <citation type="journal article" date="2020" name="Cell">
        <title>Large-Scale Comparative Analyses of Tick Genomes Elucidate Their Genetic Diversity and Vector Capacities.</title>
        <authorList>
            <consortium name="Tick Genome and Microbiome Consortium (TIGMIC)"/>
            <person name="Jia N."/>
            <person name="Wang J."/>
            <person name="Shi W."/>
            <person name="Du L."/>
            <person name="Sun Y."/>
            <person name="Zhan W."/>
            <person name="Jiang J.F."/>
            <person name="Wang Q."/>
            <person name="Zhang B."/>
            <person name="Ji P."/>
            <person name="Bell-Sakyi L."/>
            <person name="Cui X.M."/>
            <person name="Yuan T.T."/>
            <person name="Jiang B.G."/>
            <person name="Yang W.F."/>
            <person name="Lam T.T."/>
            <person name="Chang Q.C."/>
            <person name="Ding S.J."/>
            <person name="Wang X.J."/>
            <person name="Zhu J.G."/>
            <person name="Ruan X.D."/>
            <person name="Zhao L."/>
            <person name="Wei J.T."/>
            <person name="Ye R.Z."/>
            <person name="Que T.C."/>
            <person name="Du C.H."/>
            <person name="Zhou Y.H."/>
            <person name="Cheng J.X."/>
            <person name="Dai P.F."/>
            <person name="Guo W.B."/>
            <person name="Han X.H."/>
            <person name="Huang E.J."/>
            <person name="Li L.F."/>
            <person name="Wei W."/>
            <person name="Gao Y.C."/>
            <person name="Liu J.Z."/>
            <person name="Shao H.Z."/>
            <person name="Wang X."/>
            <person name="Wang C.C."/>
            <person name="Yang T.C."/>
            <person name="Huo Q.B."/>
            <person name="Li W."/>
            <person name="Chen H.Y."/>
            <person name="Chen S.E."/>
            <person name="Zhou L.G."/>
            <person name="Ni X.B."/>
            <person name="Tian J.H."/>
            <person name="Sheng Y."/>
            <person name="Liu T."/>
            <person name="Pan Y.S."/>
            <person name="Xia L.Y."/>
            <person name="Li J."/>
            <person name="Zhao F."/>
            <person name="Cao W.C."/>
        </authorList>
    </citation>
    <scope>NUCLEOTIDE SEQUENCE</scope>
    <source>
        <strain evidence="1">Rmic-2018</strain>
    </source>
</reference>
<dbReference type="Gene3D" id="3.20.20.100">
    <property type="entry name" value="NADP-dependent oxidoreductase domain"/>
    <property type="match status" value="1"/>
</dbReference>